<accession>A0A1R0ZBU1</accession>
<dbReference type="OrthoDB" id="2601299at2"/>
<reference evidence="2 4" key="1">
    <citation type="submission" date="2016-11" db="EMBL/GenBank/DDBJ databases">
        <title>Paenibacillus species isolates.</title>
        <authorList>
            <person name="Beno S.M."/>
        </authorList>
    </citation>
    <scope>NUCLEOTIDE SEQUENCE [LARGE SCALE GENOMIC DNA]</scope>
    <source>
        <strain evidence="2 4">FSL H7-0443</strain>
        <strain evidence="1 3">FSL R5-0923</strain>
    </source>
</reference>
<dbReference type="EMBL" id="MPTD01000015">
    <property type="protein sequence ID" value="OMD48621.1"/>
    <property type="molecule type" value="Genomic_DNA"/>
</dbReference>
<evidence type="ECO:0000313" key="4">
    <source>
        <dbReference type="Proteomes" id="UP000187425"/>
    </source>
</evidence>
<dbReference type="PROSITE" id="PS51257">
    <property type="entry name" value="PROKAR_LIPOPROTEIN"/>
    <property type="match status" value="1"/>
</dbReference>
<dbReference type="Proteomes" id="UP000187425">
    <property type="component" value="Unassembled WGS sequence"/>
</dbReference>
<evidence type="ECO:0000313" key="3">
    <source>
        <dbReference type="Proteomes" id="UP000187313"/>
    </source>
</evidence>
<dbReference type="EMBL" id="MPTW01000016">
    <property type="protein sequence ID" value="OME66106.1"/>
    <property type="molecule type" value="Genomic_DNA"/>
</dbReference>
<dbReference type="Proteomes" id="UP000187313">
    <property type="component" value="Unassembled WGS sequence"/>
</dbReference>
<evidence type="ECO:0000313" key="2">
    <source>
        <dbReference type="EMBL" id="OME66106.1"/>
    </source>
</evidence>
<evidence type="ECO:0000313" key="1">
    <source>
        <dbReference type="EMBL" id="OMD48621.1"/>
    </source>
</evidence>
<dbReference type="AlphaFoldDB" id="A0A1R0ZBU1"/>
<dbReference type="RefSeq" id="WP_076286151.1">
    <property type="nucleotide sequence ID" value="NZ_MPTD01000015.1"/>
</dbReference>
<gene>
    <name evidence="1" type="ORF">BSK51_22085</name>
    <name evidence="2" type="ORF">BSK65_23300</name>
</gene>
<name>A0A1R0ZBU1_9BACL</name>
<organism evidence="2 4">
    <name type="scientific">Paenibacillus odorifer</name>
    <dbReference type="NCBI Taxonomy" id="189426"/>
    <lineage>
        <taxon>Bacteria</taxon>
        <taxon>Bacillati</taxon>
        <taxon>Bacillota</taxon>
        <taxon>Bacilli</taxon>
        <taxon>Bacillales</taxon>
        <taxon>Paenibacillaceae</taxon>
        <taxon>Paenibacillus</taxon>
    </lineage>
</organism>
<keyword evidence="3" id="KW-1185">Reference proteome</keyword>
<comment type="caution">
    <text evidence="2">The sequence shown here is derived from an EMBL/GenBank/DDBJ whole genome shotgun (WGS) entry which is preliminary data.</text>
</comment>
<proteinExistence type="predicted"/>
<evidence type="ECO:0008006" key="5">
    <source>
        <dbReference type="Google" id="ProtNLM"/>
    </source>
</evidence>
<sequence>MKKSYFNLICGIVILLLVFTACSKERPKYAELFTHVEEHRAVFMQPREEGLAALQIADAVGEYDTTLGTIMQDDILSVNQKEFIQQIVVDVKTNKIIGYRVGTVFPRSESGYQDARELVRAFMNQYKPADEEAAEKVEKSILTIDRMTLPLKPLTGSIEESWSYGKGEDKLYITYRMSNSFQSDDELPLNFYFSYEGE</sequence>
<protein>
    <recommendedName>
        <fullName evidence="5">Lipoprotein</fullName>
    </recommendedName>
</protein>